<evidence type="ECO:0000259" key="2">
    <source>
        <dbReference type="Pfam" id="PF08327"/>
    </source>
</evidence>
<dbReference type="SUPFAM" id="SSF55961">
    <property type="entry name" value="Bet v1-like"/>
    <property type="match status" value="1"/>
</dbReference>
<keyword evidence="4" id="KW-1185">Reference proteome</keyword>
<comment type="similarity">
    <text evidence="1">Belongs to the AHA1 family.</text>
</comment>
<organism evidence="3 4">
    <name type="scientific">Nitratireductor thuwali</name>
    <dbReference type="NCBI Taxonomy" id="2267699"/>
    <lineage>
        <taxon>Bacteria</taxon>
        <taxon>Pseudomonadati</taxon>
        <taxon>Pseudomonadota</taxon>
        <taxon>Alphaproteobacteria</taxon>
        <taxon>Hyphomicrobiales</taxon>
        <taxon>Phyllobacteriaceae</taxon>
        <taxon>Nitratireductor</taxon>
    </lineage>
</organism>
<dbReference type="Proteomes" id="UP001342418">
    <property type="component" value="Chromosome"/>
</dbReference>
<sequence>MSLPDPDAYGVMTAPDTVRFERLLPGPAERVWAYLTEADKRRQWLAGGEMELKAGGKAELLFKHSEFTDEPAPEKYAEMNTQGFLSPHRITEIDPPRLLAMTWPGEGTESEVVFELFPEGDKVRLIVTHKRLAGRDEMANVSSGWHAHLEVLETTLQGGGANRFWSRIPELEKMYSGRFAAD</sequence>
<reference evidence="3 4" key="1">
    <citation type="submission" date="2018-07" db="EMBL/GenBank/DDBJ databases">
        <title>Genome sequence of Nitratireductor thuwali#1536.</title>
        <authorList>
            <person name="Michoud G."/>
            <person name="Merlino G."/>
            <person name="Sefrji F.O."/>
            <person name="Daffonchio D."/>
        </authorList>
    </citation>
    <scope>NUCLEOTIDE SEQUENCE [LARGE SCALE GENOMIC DNA]</scope>
    <source>
        <strain evidence="4">Nit1536</strain>
    </source>
</reference>
<dbReference type="InterPro" id="IPR023393">
    <property type="entry name" value="START-like_dom_sf"/>
</dbReference>
<dbReference type="InterPro" id="IPR013538">
    <property type="entry name" value="ASHA1/2-like_C"/>
</dbReference>
<dbReference type="RefSeq" id="WP_338530252.1">
    <property type="nucleotide sequence ID" value="NZ_CP030941.1"/>
</dbReference>
<dbReference type="EMBL" id="CP030941">
    <property type="protein sequence ID" value="UUP17978.1"/>
    <property type="molecule type" value="Genomic_DNA"/>
</dbReference>
<protein>
    <recommendedName>
        <fullName evidence="2">Activator of Hsp90 ATPase homologue 1/2-like C-terminal domain-containing protein</fullName>
    </recommendedName>
</protein>
<accession>A0ABY5MIZ9</accession>
<dbReference type="Pfam" id="PF08327">
    <property type="entry name" value="AHSA1"/>
    <property type="match status" value="1"/>
</dbReference>
<feature type="domain" description="Activator of Hsp90 ATPase homologue 1/2-like C-terminal" evidence="2">
    <location>
        <begin position="27"/>
        <end position="156"/>
    </location>
</feature>
<evidence type="ECO:0000313" key="3">
    <source>
        <dbReference type="EMBL" id="UUP17978.1"/>
    </source>
</evidence>
<evidence type="ECO:0000313" key="4">
    <source>
        <dbReference type="Proteomes" id="UP001342418"/>
    </source>
</evidence>
<evidence type="ECO:0000256" key="1">
    <source>
        <dbReference type="ARBA" id="ARBA00006817"/>
    </source>
</evidence>
<dbReference type="CDD" id="cd08899">
    <property type="entry name" value="SRPBCC_CalC_Aha1-like_6"/>
    <property type="match status" value="1"/>
</dbReference>
<proteinExistence type="inferred from homology"/>
<name>A0ABY5MIZ9_9HYPH</name>
<dbReference type="Gene3D" id="3.30.530.20">
    <property type="match status" value="1"/>
</dbReference>
<gene>
    <name evidence="3" type="ORF">NTH_02454</name>
</gene>